<evidence type="ECO:0000256" key="11">
    <source>
        <dbReference type="PROSITE-ProRule" id="PRU00472"/>
    </source>
</evidence>
<dbReference type="Pfam" id="PF07500">
    <property type="entry name" value="TFIIS_M"/>
    <property type="match status" value="1"/>
</dbReference>
<evidence type="ECO:0000259" key="17">
    <source>
        <dbReference type="PROSITE" id="PS51321"/>
    </source>
</evidence>
<accession>A0A067M676</accession>
<dbReference type="GO" id="GO:0008270">
    <property type="term" value="F:zinc ion binding"/>
    <property type="evidence" value="ECO:0007669"/>
    <property type="project" value="UniProtKB-UniRule"/>
</dbReference>
<comment type="subcellular location">
    <subcellularLocation>
        <location evidence="1 12 13">Nucleus</location>
    </subcellularLocation>
</comment>
<comment type="similarity">
    <text evidence="2 13">Belongs to the TFS-II family.</text>
</comment>
<keyword evidence="4 11" id="KW-0863">Zinc-finger</keyword>
<evidence type="ECO:0000256" key="4">
    <source>
        <dbReference type="ARBA" id="ARBA00022771"/>
    </source>
</evidence>
<dbReference type="GO" id="GO:0006368">
    <property type="term" value="P:transcription elongation by RNA polymerase II"/>
    <property type="evidence" value="ECO:0007669"/>
    <property type="project" value="InterPro"/>
</dbReference>
<feature type="compositionally biased region" description="Basic and acidic residues" evidence="14">
    <location>
        <begin position="157"/>
        <end position="166"/>
    </location>
</feature>
<sequence>MEAAELKKLTKDLTTAASSGSPQVVVGILAQLKKRVKATEELLRETRAGVAVGKLRTHAAKEVSDLAKELVRKWKAEVEVGKKGKAPTGEATTSSAAATAIKRNPSISTAIKREGDKSGSKSASPATPSTPLPMTPSSTSATSLPTAQSQNPSVRSMKSDGVKVETKGDKTRDTCLALIYDALASDSNAPSDQILSRATGIEVLVFAEFDRSTAGPYRGKMRRLYLNLKDKNNPSLRAAVVSGALAVQRFCTMSVQEMASEERRQADSILEDKNMHNSLGAGEQEAETDAFKCGRCGQRKTRYRQAQTRSADEPMTTFVTCTNCNHRWKFS</sequence>
<protein>
    <recommendedName>
        <fullName evidence="13">Transcription elongation factor</fullName>
    </recommendedName>
</protein>
<dbReference type="PANTHER" id="PTHR11477:SF0">
    <property type="entry name" value="IP08861P-RELATED"/>
    <property type="match status" value="1"/>
</dbReference>
<dbReference type="PROSITE" id="PS51133">
    <property type="entry name" value="ZF_TFIIS_2"/>
    <property type="match status" value="1"/>
</dbReference>
<keyword evidence="8 13" id="KW-0804">Transcription</keyword>
<dbReference type="InterPro" id="IPR035100">
    <property type="entry name" value="TF_IIS-typ"/>
</dbReference>
<dbReference type="FunFam" id="1.20.930.10:FF:000007">
    <property type="entry name" value="Transcription elongation factor S-II"/>
    <property type="match status" value="1"/>
</dbReference>
<comment type="function">
    <text evidence="10">Necessary for efficient RNA polymerase II transcription elongation past template-encoded arresting sites. The arresting sites in DNA have the property of trapping a certain fraction of elongating RNA polymerases that pass through, resulting in locked ternary complexes. Cleavage of the nascent transcript by S-II allows the resumption of elongation from the new 3'-terminus.</text>
</comment>
<evidence type="ECO:0000259" key="16">
    <source>
        <dbReference type="PROSITE" id="PS51319"/>
    </source>
</evidence>
<dbReference type="NCBIfam" id="TIGR01385">
    <property type="entry name" value="TFSII"/>
    <property type="match status" value="1"/>
</dbReference>
<evidence type="ECO:0000256" key="13">
    <source>
        <dbReference type="RuleBase" id="RU368078"/>
    </source>
</evidence>
<dbReference type="OrthoDB" id="44867at2759"/>
<dbReference type="GO" id="GO:0006362">
    <property type="term" value="P:transcription elongation by RNA polymerase I"/>
    <property type="evidence" value="ECO:0007669"/>
    <property type="project" value="TreeGrafter"/>
</dbReference>
<evidence type="ECO:0000256" key="14">
    <source>
        <dbReference type="SAM" id="MobiDB-lite"/>
    </source>
</evidence>
<dbReference type="GO" id="GO:0000977">
    <property type="term" value="F:RNA polymerase II transcription regulatory region sequence-specific DNA binding"/>
    <property type="evidence" value="ECO:0007669"/>
    <property type="project" value="TreeGrafter"/>
</dbReference>
<dbReference type="GO" id="GO:0001139">
    <property type="term" value="F:RNA polymerase II complex recruiting activity"/>
    <property type="evidence" value="ECO:0007669"/>
    <property type="project" value="TreeGrafter"/>
</dbReference>
<dbReference type="GO" id="GO:0031564">
    <property type="term" value="P:transcription antitermination"/>
    <property type="evidence" value="ECO:0007669"/>
    <property type="project" value="TreeGrafter"/>
</dbReference>
<evidence type="ECO:0000256" key="10">
    <source>
        <dbReference type="ARBA" id="ARBA00025408"/>
    </source>
</evidence>
<evidence type="ECO:0000313" key="18">
    <source>
        <dbReference type="EMBL" id="KDQ07096.1"/>
    </source>
</evidence>
<evidence type="ECO:0000256" key="1">
    <source>
        <dbReference type="ARBA" id="ARBA00004123"/>
    </source>
</evidence>
<keyword evidence="19" id="KW-1185">Reference proteome</keyword>
<gene>
    <name evidence="18" type="ORF">BOTBODRAFT_39078</name>
</gene>
<keyword evidence="6 13" id="KW-0805">Transcription regulation</keyword>
<dbReference type="Pfam" id="PF08711">
    <property type="entry name" value="Med26"/>
    <property type="match status" value="1"/>
</dbReference>
<dbReference type="AlphaFoldDB" id="A0A067M676"/>
<dbReference type="SMART" id="SM00440">
    <property type="entry name" value="ZnF_C2C2"/>
    <property type="match status" value="1"/>
</dbReference>
<dbReference type="SMART" id="SM00510">
    <property type="entry name" value="TFS2M"/>
    <property type="match status" value="1"/>
</dbReference>
<dbReference type="FunCoup" id="A0A067M676">
    <property type="interactions" value="694"/>
</dbReference>
<evidence type="ECO:0000313" key="19">
    <source>
        <dbReference type="Proteomes" id="UP000027195"/>
    </source>
</evidence>
<feature type="compositionally biased region" description="Low complexity" evidence="14">
    <location>
        <begin position="135"/>
        <end position="147"/>
    </location>
</feature>
<dbReference type="FunFam" id="2.20.25.10:FF:000001">
    <property type="entry name" value="Probable Transcription elongation factor S-II"/>
    <property type="match status" value="1"/>
</dbReference>
<dbReference type="SMART" id="SM00509">
    <property type="entry name" value="TFS2N"/>
    <property type="match status" value="1"/>
</dbReference>
<keyword evidence="3 13" id="KW-0479">Metal-binding</keyword>
<keyword evidence="9 12" id="KW-0539">Nucleus</keyword>
<feature type="compositionally biased region" description="Low complexity" evidence="14">
    <location>
        <begin position="91"/>
        <end position="100"/>
    </location>
</feature>
<evidence type="ECO:0000256" key="2">
    <source>
        <dbReference type="ARBA" id="ARBA00009647"/>
    </source>
</evidence>
<evidence type="ECO:0000256" key="3">
    <source>
        <dbReference type="ARBA" id="ARBA00022723"/>
    </source>
</evidence>
<dbReference type="GO" id="GO:0031440">
    <property type="term" value="P:regulation of mRNA 3'-end processing"/>
    <property type="evidence" value="ECO:0007669"/>
    <property type="project" value="TreeGrafter"/>
</dbReference>
<dbReference type="Proteomes" id="UP000027195">
    <property type="component" value="Unassembled WGS sequence"/>
</dbReference>
<evidence type="ECO:0000256" key="7">
    <source>
        <dbReference type="ARBA" id="ARBA00023125"/>
    </source>
</evidence>
<organism evidence="18 19">
    <name type="scientific">Botryobasidium botryosum (strain FD-172 SS1)</name>
    <dbReference type="NCBI Taxonomy" id="930990"/>
    <lineage>
        <taxon>Eukaryota</taxon>
        <taxon>Fungi</taxon>
        <taxon>Dikarya</taxon>
        <taxon>Basidiomycota</taxon>
        <taxon>Agaricomycotina</taxon>
        <taxon>Agaricomycetes</taxon>
        <taxon>Cantharellales</taxon>
        <taxon>Botryobasidiaceae</taxon>
        <taxon>Botryobasidium</taxon>
    </lineage>
</organism>
<dbReference type="InterPro" id="IPR003618">
    <property type="entry name" value="TFIIS_cen_dom"/>
</dbReference>
<dbReference type="PROSITE" id="PS00466">
    <property type="entry name" value="ZF_TFIIS_1"/>
    <property type="match status" value="1"/>
</dbReference>
<evidence type="ECO:0000256" key="6">
    <source>
        <dbReference type="ARBA" id="ARBA00023015"/>
    </source>
</evidence>
<dbReference type="HOGENOM" id="CLU_037637_1_0_1"/>
<dbReference type="FunFam" id="1.10.472.30:FF:000003">
    <property type="entry name" value="Transcription elongation factor S-II"/>
    <property type="match status" value="1"/>
</dbReference>
<dbReference type="Pfam" id="PF01096">
    <property type="entry name" value="Zn_ribbon_TFIIS"/>
    <property type="match status" value="1"/>
</dbReference>
<dbReference type="SUPFAM" id="SSF46942">
    <property type="entry name" value="Elongation factor TFIIS domain 2"/>
    <property type="match status" value="1"/>
</dbReference>
<dbReference type="InterPro" id="IPR017923">
    <property type="entry name" value="TFIIS_N"/>
</dbReference>
<feature type="region of interest" description="Disordered" evidence="14">
    <location>
        <begin position="80"/>
        <end position="166"/>
    </location>
</feature>
<evidence type="ECO:0000256" key="8">
    <source>
        <dbReference type="ARBA" id="ARBA00023163"/>
    </source>
</evidence>
<dbReference type="Gene3D" id="1.20.930.10">
    <property type="entry name" value="Conserved domain common to transcription factors TFIIS, elongin A, CRSP70"/>
    <property type="match status" value="1"/>
</dbReference>
<dbReference type="InterPro" id="IPR003617">
    <property type="entry name" value="TFIIS/CRSP70_N_sub"/>
</dbReference>
<dbReference type="EMBL" id="KL198115">
    <property type="protein sequence ID" value="KDQ07096.1"/>
    <property type="molecule type" value="Genomic_DNA"/>
</dbReference>
<evidence type="ECO:0000259" key="15">
    <source>
        <dbReference type="PROSITE" id="PS51133"/>
    </source>
</evidence>
<evidence type="ECO:0000256" key="5">
    <source>
        <dbReference type="ARBA" id="ARBA00022833"/>
    </source>
</evidence>
<dbReference type="STRING" id="930990.A0A067M676"/>
<dbReference type="InterPro" id="IPR001222">
    <property type="entry name" value="Znf_TFIIS"/>
</dbReference>
<dbReference type="InterPro" id="IPR036575">
    <property type="entry name" value="TFIIS_cen_dom_sf"/>
</dbReference>
<dbReference type="PROSITE" id="PS51321">
    <property type="entry name" value="TFIIS_CENTRAL"/>
    <property type="match status" value="1"/>
</dbReference>
<dbReference type="PANTHER" id="PTHR11477">
    <property type="entry name" value="TRANSCRIPTION FACTOR S-II ZINC FINGER DOMAIN-CONTAINING PROTEIN"/>
    <property type="match status" value="1"/>
</dbReference>
<dbReference type="GO" id="GO:0005634">
    <property type="term" value="C:nucleus"/>
    <property type="evidence" value="ECO:0007669"/>
    <property type="project" value="UniProtKB-SubCell"/>
</dbReference>
<dbReference type="PIRSF" id="PIRSF006704">
    <property type="entry name" value="TF_IIS"/>
    <property type="match status" value="1"/>
</dbReference>
<dbReference type="InterPro" id="IPR006289">
    <property type="entry name" value="TFSII"/>
</dbReference>
<dbReference type="InterPro" id="IPR035441">
    <property type="entry name" value="TFIIS/LEDGF_dom_sf"/>
</dbReference>
<dbReference type="SUPFAM" id="SSF57783">
    <property type="entry name" value="Zinc beta-ribbon"/>
    <property type="match status" value="1"/>
</dbReference>
<dbReference type="PROSITE" id="PS51319">
    <property type="entry name" value="TFIIS_N"/>
    <property type="match status" value="1"/>
</dbReference>
<evidence type="ECO:0000256" key="12">
    <source>
        <dbReference type="PROSITE-ProRule" id="PRU00649"/>
    </source>
</evidence>
<dbReference type="Gene3D" id="2.20.25.10">
    <property type="match status" value="1"/>
</dbReference>
<evidence type="ECO:0000256" key="9">
    <source>
        <dbReference type="ARBA" id="ARBA00023242"/>
    </source>
</evidence>
<dbReference type="Gene3D" id="1.10.472.30">
    <property type="entry name" value="Transcription elongation factor S-II, central domain"/>
    <property type="match status" value="1"/>
</dbReference>
<proteinExistence type="inferred from homology"/>
<dbReference type="SUPFAM" id="SSF47676">
    <property type="entry name" value="Conserved domain common to transcription factors TFIIS, elongin A, CRSP70"/>
    <property type="match status" value="1"/>
</dbReference>
<name>A0A067M676_BOTB1</name>
<keyword evidence="7 13" id="KW-0238">DNA-binding</keyword>
<dbReference type="InParanoid" id="A0A067M676"/>
<keyword evidence="5 13" id="KW-0862">Zinc</keyword>
<feature type="domain" description="TFIIS-type" evidence="15">
    <location>
        <begin position="289"/>
        <end position="329"/>
    </location>
</feature>
<dbReference type="CDD" id="cd13749">
    <property type="entry name" value="Zn-ribbon_TFIIS"/>
    <property type="match status" value="1"/>
</dbReference>
<feature type="domain" description="TFIIS N-terminal" evidence="16">
    <location>
        <begin position="1"/>
        <end position="81"/>
    </location>
</feature>
<feature type="domain" description="TFIIS central" evidence="17">
    <location>
        <begin position="171"/>
        <end position="286"/>
    </location>
</feature>
<reference evidence="19" key="1">
    <citation type="journal article" date="2014" name="Proc. Natl. Acad. Sci. U.S.A.">
        <title>Extensive sampling of basidiomycete genomes demonstrates inadequacy of the white-rot/brown-rot paradigm for wood decay fungi.</title>
        <authorList>
            <person name="Riley R."/>
            <person name="Salamov A.A."/>
            <person name="Brown D.W."/>
            <person name="Nagy L.G."/>
            <person name="Floudas D."/>
            <person name="Held B.W."/>
            <person name="Levasseur A."/>
            <person name="Lombard V."/>
            <person name="Morin E."/>
            <person name="Otillar R."/>
            <person name="Lindquist E.A."/>
            <person name="Sun H."/>
            <person name="LaButti K.M."/>
            <person name="Schmutz J."/>
            <person name="Jabbour D."/>
            <person name="Luo H."/>
            <person name="Baker S.E."/>
            <person name="Pisabarro A.G."/>
            <person name="Walton J.D."/>
            <person name="Blanchette R.A."/>
            <person name="Henrissat B."/>
            <person name="Martin F."/>
            <person name="Cullen D."/>
            <person name="Hibbett D.S."/>
            <person name="Grigoriev I.V."/>
        </authorList>
    </citation>
    <scope>NUCLEOTIDE SEQUENCE [LARGE SCALE GENOMIC DNA]</scope>
    <source>
        <strain evidence="19">FD-172 SS1</strain>
    </source>
</reference>